<dbReference type="KEGG" id="crw:CROST_021640"/>
<dbReference type="SUPFAM" id="SSF53901">
    <property type="entry name" value="Thiolase-like"/>
    <property type="match status" value="2"/>
</dbReference>
<evidence type="ECO:0000313" key="4">
    <source>
        <dbReference type="EMBL" id="URZ11447.1"/>
    </source>
</evidence>
<evidence type="ECO:0000256" key="2">
    <source>
        <dbReference type="ARBA" id="ARBA00022679"/>
    </source>
</evidence>
<dbReference type="InterPro" id="IPR018201">
    <property type="entry name" value="Ketoacyl_synth_AS"/>
</dbReference>
<dbReference type="InterPro" id="IPR000794">
    <property type="entry name" value="Beta-ketoacyl_synthase"/>
</dbReference>
<dbReference type="Pfam" id="PF00109">
    <property type="entry name" value="ketoacyl-synt"/>
    <property type="match status" value="1"/>
</dbReference>
<dbReference type="PROSITE" id="PS00606">
    <property type="entry name" value="KS3_1"/>
    <property type="match status" value="1"/>
</dbReference>
<keyword evidence="2 3" id="KW-0808">Transferase</keyword>
<keyword evidence="5" id="KW-1185">Reference proteome</keyword>
<dbReference type="Gene3D" id="3.40.47.10">
    <property type="match status" value="1"/>
</dbReference>
<dbReference type="GO" id="GO:0006633">
    <property type="term" value="P:fatty acid biosynthetic process"/>
    <property type="evidence" value="ECO:0007669"/>
    <property type="project" value="InterPro"/>
</dbReference>
<gene>
    <name evidence="4" type="primary">fabF_3</name>
    <name evidence="4" type="ORF">CROST_021640</name>
</gene>
<keyword evidence="4" id="KW-0012">Acyltransferase</keyword>
<dbReference type="InterPro" id="IPR014030">
    <property type="entry name" value="Ketoacyl_synth_N"/>
</dbReference>
<dbReference type="RefSeq" id="WP_077832767.1">
    <property type="nucleotide sequence ID" value="NZ_CP096983.1"/>
</dbReference>
<protein>
    <submittedName>
        <fullName evidence="4">3-oxoacyl-[acyl-carrier-protein] synthase 2</fullName>
        <ecNumber evidence="4">2.3.1.179</ecNumber>
    </submittedName>
</protein>
<dbReference type="GO" id="GO:0004315">
    <property type="term" value="F:3-oxoacyl-[acyl-carrier-protein] synthase activity"/>
    <property type="evidence" value="ECO:0007669"/>
    <property type="project" value="UniProtKB-EC"/>
</dbReference>
<dbReference type="PANTHER" id="PTHR11712">
    <property type="entry name" value="POLYKETIDE SYNTHASE-RELATED"/>
    <property type="match status" value="1"/>
</dbReference>
<comment type="similarity">
    <text evidence="1 3">Belongs to the thiolase-like superfamily. Beta-ketoacyl-ACP synthases family.</text>
</comment>
<dbReference type="PROSITE" id="PS52004">
    <property type="entry name" value="KS3_2"/>
    <property type="match status" value="1"/>
</dbReference>
<dbReference type="CDD" id="cd00834">
    <property type="entry name" value="KAS_I_II"/>
    <property type="match status" value="1"/>
</dbReference>
<evidence type="ECO:0000256" key="1">
    <source>
        <dbReference type="ARBA" id="ARBA00008467"/>
    </source>
</evidence>
<dbReference type="EC" id="2.3.1.179" evidence="4"/>
<dbReference type="InterPro" id="IPR014031">
    <property type="entry name" value="Ketoacyl_synth_C"/>
</dbReference>
<dbReference type="SMART" id="SM00825">
    <property type="entry name" value="PKS_KS"/>
    <property type="match status" value="1"/>
</dbReference>
<reference evidence="4 5" key="1">
    <citation type="submission" date="2022-04" db="EMBL/GenBank/DDBJ databases">
        <title>Genome sequence of C. roseum typestrain.</title>
        <authorList>
            <person name="Poehlein A."/>
            <person name="Schoch T."/>
            <person name="Duerre P."/>
            <person name="Daniel R."/>
        </authorList>
    </citation>
    <scope>NUCLEOTIDE SEQUENCE [LARGE SCALE GENOMIC DNA]</scope>
    <source>
        <strain evidence="4 5">DSM 7320</strain>
    </source>
</reference>
<dbReference type="PANTHER" id="PTHR11712:SF336">
    <property type="entry name" value="3-OXOACYL-[ACYL-CARRIER-PROTEIN] SYNTHASE, MITOCHONDRIAL"/>
    <property type="match status" value="1"/>
</dbReference>
<dbReference type="InterPro" id="IPR020841">
    <property type="entry name" value="PKS_Beta-ketoAc_synthase_dom"/>
</dbReference>
<accession>A0A1S8KZY0</accession>
<evidence type="ECO:0000313" key="5">
    <source>
        <dbReference type="Proteomes" id="UP000190951"/>
    </source>
</evidence>
<dbReference type="STRING" id="84029.CROST_36300"/>
<sequence length="429" mass="47302">MNRVVITGMGAVTPFGLGVDTLWQSLLKNKNGIIKLELDNIKGDIIGIGGCLPEVDYNDYLSEDKELFSYIPQNKSNKSFFMAVYEALKQANLDPRKMASTDNIGMLIADRDSEMMEYVDRYSPLMRDSKTEDVYDKNKYYKLLNLLDNNKKEGFNDRESINHYAARNYKITGPQLSVATACASGNNAIGEAFLKIKSGYIDIAIAGGAYSLDLKSMIGFTRIGALTPNEDPEIACRPFDANRDGFVMSSGCGILILESLESALKRNAKIFAEVIGYGSVTDAYRSTDPDPEARAAIATMKQSLQMAKLMPSEIDYINAHGTSTKMNDYMETIAVKNVFGDYAYKLPISSTKSMIGHSVMAAAAIEAIVCIKSINDGIVHQTRNFRKRDPELDLDYVKEGPRKVAINYALSNSFGFGGQNSSIVLSKFC</sequence>
<dbReference type="EMBL" id="CP096983">
    <property type="protein sequence ID" value="URZ11447.1"/>
    <property type="molecule type" value="Genomic_DNA"/>
</dbReference>
<evidence type="ECO:0000256" key="3">
    <source>
        <dbReference type="RuleBase" id="RU003694"/>
    </source>
</evidence>
<dbReference type="AlphaFoldDB" id="A0A1S8KZY0"/>
<name>A0A1S8KZY0_9CLOT</name>
<proteinExistence type="inferred from homology"/>
<dbReference type="InterPro" id="IPR016039">
    <property type="entry name" value="Thiolase-like"/>
</dbReference>
<dbReference type="Pfam" id="PF02801">
    <property type="entry name" value="Ketoacyl-synt_C"/>
    <property type="match status" value="1"/>
</dbReference>
<organism evidence="4 5">
    <name type="scientific">Clostridium felsineum</name>
    <dbReference type="NCBI Taxonomy" id="36839"/>
    <lineage>
        <taxon>Bacteria</taxon>
        <taxon>Bacillati</taxon>
        <taxon>Bacillota</taxon>
        <taxon>Clostridia</taxon>
        <taxon>Eubacteriales</taxon>
        <taxon>Clostridiaceae</taxon>
        <taxon>Clostridium</taxon>
    </lineage>
</organism>
<dbReference type="Proteomes" id="UP000190951">
    <property type="component" value="Chromosome"/>
</dbReference>